<evidence type="ECO:0000313" key="2">
    <source>
        <dbReference type="Proteomes" id="UP000324222"/>
    </source>
</evidence>
<accession>A0A5B7DRD1</accession>
<protein>
    <submittedName>
        <fullName evidence="1">Uncharacterized protein</fullName>
    </submittedName>
</protein>
<gene>
    <name evidence="1" type="ORF">E2C01_016748</name>
</gene>
<name>A0A5B7DRD1_PORTR</name>
<dbReference type="AlphaFoldDB" id="A0A5B7DRD1"/>
<organism evidence="1 2">
    <name type="scientific">Portunus trituberculatus</name>
    <name type="common">Swimming crab</name>
    <name type="synonym">Neptunus trituberculatus</name>
    <dbReference type="NCBI Taxonomy" id="210409"/>
    <lineage>
        <taxon>Eukaryota</taxon>
        <taxon>Metazoa</taxon>
        <taxon>Ecdysozoa</taxon>
        <taxon>Arthropoda</taxon>
        <taxon>Crustacea</taxon>
        <taxon>Multicrustacea</taxon>
        <taxon>Malacostraca</taxon>
        <taxon>Eumalacostraca</taxon>
        <taxon>Eucarida</taxon>
        <taxon>Decapoda</taxon>
        <taxon>Pleocyemata</taxon>
        <taxon>Brachyura</taxon>
        <taxon>Eubrachyura</taxon>
        <taxon>Portunoidea</taxon>
        <taxon>Portunidae</taxon>
        <taxon>Portuninae</taxon>
        <taxon>Portunus</taxon>
    </lineage>
</organism>
<evidence type="ECO:0000313" key="1">
    <source>
        <dbReference type="EMBL" id="MPC23687.1"/>
    </source>
</evidence>
<keyword evidence="2" id="KW-1185">Reference proteome</keyword>
<dbReference type="Proteomes" id="UP000324222">
    <property type="component" value="Unassembled WGS sequence"/>
</dbReference>
<reference evidence="1 2" key="1">
    <citation type="submission" date="2019-05" db="EMBL/GenBank/DDBJ databases">
        <title>Another draft genome of Portunus trituberculatus and its Hox gene families provides insights of decapod evolution.</title>
        <authorList>
            <person name="Jeong J.-H."/>
            <person name="Song I."/>
            <person name="Kim S."/>
            <person name="Choi T."/>
            <person name="Kim D."/>
            <person name="Ryu S."/>
            <person name="Kim W."/>
        </authorList>
    </citation>
    <scope>NUCLEOTIDE SEQUENCE [LARGE SCALE GENOMIC DNA]</scope>
    <source>
        <tissue evidence="1">Muscle</tissue>
    </source>
</reference>
<sequence>MSLGSHMVRCAAAKFGFKSPSVHSVVRGHPTIKSEFRQAEIHQVLGLTVLESLELTHCCSLSLIAAGCAGVLRIDGTKRDASMRSTLSTMHPSPQSTVSTVTAGCNNNNNNNPEIKPQIAKSEFNRTASKVFKTSLS</sequence>
<proteinExistence type="predicted"/>
<dbReference type="EMBL" id="VSRR010001240">
    <property type="protein sequence ID" value="MPC23687.1"/>
    <property type="molecule type" value="Genomic_DNA"/>
</dbReference>
<comment type="caution">
    <text evidence="1">The sequence shown here is derived from an EMBL/GenBank/DDBJ whole genome shotgun (WGS) entry which is preliminary data.</text>
</comment>